<dbReference type="Gene3D" id="3.40.50.300">
    <property type="entry name" value="P-loop containing nucleotide triphosphate hydrolases"/>
    <property type="match status" value="1"/>
</dbReference>
<evidence type="ECO:0000313" key="1">
    <source>
        <dbReference type="EMBL" id="QHT04083.1"/>
    </source>
</evidence>
<proteinExistence type="predicted"/>
<protein>
    <recommendedName>
        <fullName evidence="2">ATPase AAA-type core domain-containing protein</fullName>
    </recommendedName>
</protein>
<dbReference type="Gene3D" id="1.20.272.10">
    <property type="match status" value="1"/>
</dbReference>
<organism evidence="1">
    <name type="scientific">viral metagenome</name>
    <dbReference type="NCBI Taxonomy" id="1070528"/>
    <lineage>
        <taxon>unclassified sequences</taxon>
        <taxon>metagenomes</taxon>
        <taxon>organismal metagenomes</taxon>
    </lineage>
</organism>
<reference evidence="1" key="1">
    <citation type="journal article" date="2020" name="Nature">
        <title>Giant virus diversity and host interactions through global metagenomics.</title>
        <authorList>
            <person name="Schulz F."/>
            <person name="Roux S."/>
            <person name="Paez-Espino D."/>
            <person name="Jungbluth S."/>
            <person name="Walsh D.A."/>
            <person name="Denef V.J."/>
            <person name="McMahon K.D."/>
            <person name="Konstantinidis K.T."/>
            <person name="Eloe-Fadrosh E.A."/>
            <person name="Kyrpides N.C."/>
            <person name="Woyke T."/>
        </authorList>
    </citation>
    <scope>NUCLEOTIDE SEQUENCE</scope>
    <source>
        <strain evidence="1">GVMAG-M-3300021185-45</strain>
    </source>
</reference>
<dbReference type="AlphaFoldDB" id="A0A6C0CIH7"/>
<name>A0A6C0CIH7_9ZZZZ</name>
<dbReference type="EMBL" id="MN739423">
    <property type="protein sequence ID" value="QHT04083.1"/>
    <property type="molecule type" value="Genomic_DNA"/>
</dbReference>
<dbReference type="SUPFAM" id="SSF52540">
    <property type="entry name" value="P-loop containing nucleoside triphosphate hydrolases"/>
    <property type="match status" value="1"/>
</dbReference>
<sequence>MKFLETTFNEYVTTSEKENLHPTYNKIFSELPKDISNLQNIIFYGPPGVGKYSQVLKCINKYSSSYMKYEKKLICNFNKVNYFFKISDVHFEVDMALLGCNAKLLWNDLFVNIVDVLSSRVNKNGIILCKNFHKIHSELLDCFYSYIQKNFTNINIIFFILTESVTFIPDNIINTCHIIPFSRPSKNLYSKIINKKISPRLNIKDITNIKSLHSNEIIINNNIYNYIDKLYNIICNNNILKYTSFRDEIYDIFIYDIDIGYVLWNILNKLFSENKIKQDKHSYIIIETYSFLQFFNNNYRPIYHLENYLYKIINLINEF</sequence>
<dbReference type="InterPro" id="IPR027417">
    <property type="entry name" value="P-loop_NTPase"/>
</dbReference>
<evidence type="ECO:0008006" key="2">
    <source>
        <dbReference type="Google" id="ProtNLM"/>
    </source>
</evidence>
<accession>A0A6C0CIH7</accession>